<gene>
    <name evidence="1" type="ORF">GGR00_005166</name>
</gene>
<comment type="caution">
    <text evidence="1">The sequence shown here is derived from an EMBL/GenBank/DDBJ whole genome shotgun (WGS) entry which is preliminary data.</text>
</comment>
<dbReference type="RefSeq" id="WP_184702085.1">
    <property type="nucleotide sequence ID" value="NZ_BAABEG010000001.1"/>
</dbReference>
<proteinExistence type="predicted"/>
<dbReference type="Proteomes" id="UP000536262">
    <property type="component" value="Unassembled WGS sequence"/>
</dbReference>
<dbReference type="EMBL" id="JACHOU010000023">
    <property type="protein sequence ID" value="MBB6357344.1"/>
    <property type="molecule type" value="Genomic_DNA"/>
</dbReference>
<accession>A0A7X0KNP7</accession>
<dbReference type="AlphaFoldDB" id="A0A7X0KNP7"/>
<protein>
    <submittedName>
        <fullName evidence="1">Uncharacterized protein</fullName>
    </submittedName>
</protein>
<evidence type="ECO:0000313" key="2">
    <source>
        <dbReference type="Proteomes" id="UP000536262"/>
    </source>
</evidence>
<organism evidence="1 2">
    <name type="scientific">Aminobacter aganoensis</name>
    <dbReference type="NCBI Taxonomy" id="83264"/>
    <lineage>
        <taxon>Bacteria</taxon>
        <taxon>Pseudomonadati</taxon>
        <taxon>Pseudomonadota</taxon>
        <taxon>Alphaproteobacteria</taxon>
        <taxon>Hyphomicrobiales</taxon>
        <taxon>Phyllobacteriaceae</taxon>
        <taxon>Aminobacter</taxon>
    </lineage>
</organism>
<keyword evidence="2" id="KW-1185">Reference proteome</keyword>
<sequence>MLDEAQRRGTSLRHLAYILSTAYQETAHTMQPIRERGGEGQTTAAFKISTARKSPMPDGRPSIILCFGNTSKVNLGIVNKFLDRMLCSAGG</sequence>
<evidence type="ECO:0000313" key="1">
    <source>
        <dbReference type="EMBL" id="MBB6357344.1"/>
    </source>
</evidence>
<reference evidence="1 2" key="1">
    <citation type="submission" date="2020-08" db="EMBL/GenBank/DDBJ databases">
        <title>Genomic Encyclopedia of Type Strains, Phase IV (KMG-IV): sequencing the most valuable type-strain genomes for metagenomic binning, comparative biology and taxonomic classification.</title>
        <authorList>
            <person name="Goeker M."/>
        </authorList>
    </citation>
    <scope>NUCLEOTIDE SEQUENCE [LARGE SCALE GENOMIC DNA]</scope>
    <source>
        <strain evidence="1 2">DSM 7051</strain>
    </source>
</reference>
<name>A0A7X0KNP7_9HYPH</name>